<dbReference type="Proteomes" id="UP000078046">
    <property type="component" value="Unassembled WGS sequence"/>
</dbReference>
<evidence type="ECO:0000256" key="2">
    <source>
        <dbReference type="SAM" id="Phobius"/>
    </source>
</evidence>
<keyword evidence="4" id="KW-1185">Reference proteome</keyword>
<comment type="similarity">
    <text evidence="1">Belongs to the multi antimicrobial extrusion (MATE) (TC 2.A.66.1) family.</text>
</comment>
<feature type="transmembrane region" description="Helical" evidence="2">
    <location>
        <begin position="26"/>
        <end position="51"/>
    </location>
</feature>
<reference evidence="3 4" key="1">
    <citation type="submission" date="2016-04" db="EMBL/GenBank/DDBJ databases">
        <title>The genome of Intoshia linei affirms orthonectids as highly simplified spiralians.</title>
        <authorList>
            <person name="Mikhailov K.V."/>
            <person name="Slusarev G.S."/>
            <person name="Nikitin M.A."/>
            <person name="Logacheva M.D."/>
            <person name="Penin A."/>
            <person name="Aleoshin V."/>
            <person name="Panchin Y.V."/>
        </authorList>
    </citation>
    <scope>NUCLEOTIDE SEQUENCE [LARGE SCALE GENOMIC DNA]</scope>
    <source>
        <strain evidence="3">Intl2013</strain>
        <tissue evidence="3">Whole animal</tissue>
    </source>
</reference>
<evidence type="ECO:0000313" key="3">
    <source>
        <dbReference type="EMBL" id="OAF68596.1"/>
    </source>
</evidence>
<dbReference type="GO" id="GO:0015297">
    <property type="term" value="F:antiporter activity"/>
    <property type="evidence" value="ECO:0007669"/>
    <property type="project" value="InterPro"/>
</dbReference>
<dbReference type="GO" id="GO:0042910">
    <property type="term" value="F:xenobiotic transmembrane transporter activity"/>
    <property type="evidence" value="ECO:0007669"/>
    <property type="project" value="InterPro"/>
</dbReference>
<evidence type="ECO:0000256" key="1">
    <source>
        <dbReference type="ARBA" id="ARBA00010199"/>
    </source>
</evidence>
<organism evidence="3 4">
    <name type="scientific">Intoshia linei</name>
    <dbReference type="NCBI Taxonomy" id="1819745"/>
    <lineage>
        <taxon>Eukaryota</taxon>
        <taxon>Metazoa</taxon>
        <taxon>Spiralia</taxon>
        <taxon>Lophotrochozoa</taxon>
        <taxon>Mesozoa</taxon>
        <taxon>Orthonectida</taxon>
        <taxon>Rhopaluridae</taxon>
        <taxon>Intoshia</taxon>
    </lineage>
</organism>
<protein>
    <submittedName>
        <fullName evidence="3">Uncharacterized protein</fullName>
    </submittedName>
</protein>
<dbReference type="Pfam" id="PF01554">
    <property type="entry name" value="MatE"/>
    <property type="match status" value="1"/>
</dbReference>
<dbReference type="InterPro" id="IPR002528">
    <property type="entry name" value="MATE_fam"/>
</dbReference>
<dbReference type="OrthoDB" id="2126698at2759"/>
<dbReference type="PANTHER" id="PTHR11206">
    <property type="entry name" value="MULTIDRUG RESISTANCE PROTEIN"/>
    <property type="match status" value="1"/>
</dbReference>
<sequence length="275" mass="31203">MSKMYKNSWKGFTRESFVYWKSFIKLIIPGILMIALEFFIFEIGVITAGIIGPTELDTQSIIVQFNAIWYQLPVGVEISTAILIGQHVGSGDKKSSINLIKTSFVFISIISLVAGIALVLLRHSLSGLFTNDARVMMLIGEILPIISFYIFFDGINTVCKGILYGTGRQYIAVVLMFVIYYFIGLPISLIVMFKTHFGINGFWFALGCIIILISIFMTNSVIKTNWNDMIAQAAYRNNLSIHYDYTYENEGILIYLTYDESIKLVRGIIFKYKVF</sequence>
<keyword evidence="2" id="KW-0812">Transmembrane</keyword>
<dbReference type="EMBL" id="LWCA01000419">
    <property type="protein sequence ID" value="OAF68596.1"/>
    <property type="molecule type" value="Genomic_DNA"/>
</dbReference>
<dbReference type="GO" id="GO:0016020">
    <property type="term" value="C:membrane"/>
    <property type="evidence" value="ECO:0007669"/>
    <property type="project" value="InterPro"/>
</dbReference>
<proteinExistence type="inferred from homology"/>
<evidence type="ECO:0000313" key="4">
    <source>
        <dbReference type="Proteomes" id="UP000078046"/>
    </source>
</evidence>
<keyword evidence="2" id="KW-0472">Membrane</keyword>
<comment type="caution">
    <text evidence="3">The sequence shown here is derived from an EMBL/GenBank/DDBJ whole genome shotgun (WGS) entry which is preliminary data.</text>
</comment>
<dbReference type="AlphaFoldDB" id="A0A177B2Z0"/>
<accession>A0A177B2Z0</accession>
<feature type="transmembrane region" description="Helical" evidence="2">
    <location>
        <begin position="170"/>
        <end position="193"/>
    </location>
</feature>
<gene>
    <name evidence="3" type="ORF">A3Q56_03693</name>
</gene>
<feature type="transmembrane region" description="Helical" evidence="2">
    <location>
        <begin position="104"/>
        <end position="123"/>
    </location>
</feature>
<name>A0A177B2Z0_9BILA</name>
<feature type="transmembrane region" description="Helical" evidence="2">
    <location>
        <begin position="135"/>
        <end position="158"/>
    </location>
</feature>
<feature type="transmembrane region" description="Helical" evidence="2">
    <location>
        <begin position="199"/>
        <end position="222"/>
    </location>
</feature>
<feature type="transmembrane region" description="Helical" evidence="2">
    <location>
        <begin position="63"/>
        <end position="84"/>
    </location>
</feature>
<keyword evidence="2" id="KW-1133">Transmembrane helix</keyword>